<reference evidence="12" key="1">
    <citation type="submission" date="2025-08" db="UniProtKB">
        <authorList>
            <consortium name="RefSeq"/>
        </authorList>
    </citation>
    <scope>IDENTIFICATION</scope>
    <source>
        <tissue evidence="12">Whole organism</tissue>
    </source>
</reference>
<keyword evidence="9" id="KW-0539">Nucleus</keyword>
<protein>
    <recommendedName>
        <fullName evidence="4">CCR4-NOT transcription complex subunit 11</fullName>
    </recommendedName>
</protein>
<feature type="region of interest" description="Disordered" evidence="10">
    <location>
        <begin position="434"/>
        <end position="465"/>
    </location>
</feature>
<dbReference type="GeneID" id="108673391"/>
<organism evidence="11 12">
    <name type="scientific">Hyalella azteca</name>
    <name type="common">Amphipod</name>
    <dbReference type="NCBI Taxonomy" id="294128"/>
    <lineage>
        <taxon>Eukaryota</taxon>
        <taxon>Metazoa</taxon>
        <taxon>Ecdysozoa</taxon>
        <taxon>Arthropoda</taxon>
        <taxon>Crustacea</taxon>
        <taxon>Multicrustacea</taxon>
        <taxon>Malacostraca</taxon>
        <taxon>Eumalacostraca</taxon>
        <taxon>Peracarida</taxon>
        <taxon>Amphipoda</taxon>
        <taxon>Senticaudata</taxon>
        <taxon>Talitrida</taxon>
        <taxon>Talitroidea</taxon>
        <taxon>Hyalellidae</taxon>
        <taxon>Hyalella</taxon>
    </lineage>
</organism>
<dbReference type="OMA" id="TNCISTC"/>
<dbReference type="CTD" id="37839"/>
<evidence type="ECO:0000256" key="9">
    <source>
        <dbReference type="ARBA" id="ARBA00023242"/>
    </source>
</evidence>
<evidence type="ECO:0000256" key="3">
    <source>
        <dbReference type="ARBA" id="ARBA00008030"/>
    </source>
</evidence>
<evidence type="ECO:0000256" key="7">
    <source>
        <dbReference type="ARBA" id="ARBA00023158"/>
    </source>
</evidence>
<evidence type="ECO:0000256" key="6">
    <source>
        <dbReference type="ARBA" id="ARBA00023015"/>
    </source>
</evidence>
<proteinExistence type="inferred from homology"/>
<dbReference type="GO" id="GO:0030014">
    <property type="term" value="C:CCR4-NOT complex"/>
    <property type="evidence" value="ECO:0007669"/>
    <property type="project" value="InterPro"/>
</dbReference>
<dbReference type="GO" id="GO:0031047">
    <property type="term" value="P:regulatory ncRNA-mediated gene silencing"/>
    <property type="evidence" value="ECO:0007669"/>
    <property type="project" value="UniProtKB-KW"/>
</dbReference>
<keyword evidence="5" id="KW-0963">Cytoplasm</keyword>
<feature type="compositionally biased region" description="Low complexity" evidence="10">
    <location>
        <begin position="434"/>
        <end position="443"/>
    </location>
</feature>
<evidence type="ECO:0000256" key="10">
    <source>
        <dbReference type="SAM" id="MobiDB-lite"/>
    </source>
</evidence>
<dbReference type="PANTHER" id="PTHR15975">
    <property type="entry name" value="CCR4-NOT TRANSCRIPTION COMPLEX SUBUNIT 11"/>
    <property type="match status" value="1"/>
</dbReference>
<comment type="subcellular location">
    <subcellularLocation>
        <location evidence="2">Cytoplasm</location>
    </subcellularLocation>
    <subcellularLocation>
        <location evidence="1">Nucleus</location>
    </subcellularLocation>
</comment>
<dbReference type="PANTHER" id="PTHR15975:SF0">
    <property type="entry name" value="CCR4-NOT TRANSCRIPTION COMPLEX SUBUNIT 11"/>
    <property type="match status" value="1"/>
</dbReference>
<dbReference type="Proteomes" id="UP000694843">
    <property type="component" value="Unplaced"/>
</dbReference>
<dbReference type="GO" id="GO:0005737">
    <property type="term" value="C:cytoplasm"/>
    <property type="evidence" value="ECO:0007669"/>
    <property type="project" value="UniProtKB-SubCell"/>
</dbReference>
<evidence type="ECO:0000256" key="1">
    <source>
        <dbReference type="ARBA" id="ARBA00004123"/>
    </source>
</evidence>
<evidence type="ECO:0000313" key="11">
    <source>
        <dbReference type="Proteomes" id="UP000694843"/>
    </source>
</evidence>
<accession>A0A8B7NSM1</accession>
<evidence type="ECO:0000256" key="5">
    <source>
        <dbReference type="ARBA" id="ARBA00022490"/>
    </source>
</evidence>
<keyword evidence="6" id="KW-0805">Transcription regulation</keyword>
<dbReference type="AlphaFoldDB" id="A0A8B7NSM1"/>
<dbReference type="Pfam" id="PF10155">
    <property type="entry name" value="CNOT11"/>
    <property type="match status" value="1"/>
</dbReference>
<keyword evidence="11" id="KW-1185">Reference proteome</keyword>
<dbReference type="InterPro" id="IPR019312">
    <property type="entry name" value="CNOT11"/>
</dbReference>
<dbReference type="KEGG" id="hazt:108673391"/>
<name>A0A8B7NSM1_HYAAZ</name>
<evidence type="ECO:0000313" key="12">
    <source>
        <dbReference type="RefSeq" id="XP_018016700.1"/>
    </source>
</evidence>
<comment type="similarity">
    <text evidence="3">Belongs to the CNOT11 family.</text>
</comment>
<evidence type="ECO:0000256" key="4">
    <source>
        <dbReference type="ARBA" id="ARBA00014872"/>
    </source>
</evidence>
<dbReference type="RefSeq" id="XP_018016700.1">
    <property type="nucleotide sequence ID" value="XM_018161211.2"/>
</dbReference>
<dbReference type="OrthoDB" id="10265389at2759"/>
<evidence type="ECO:0000256" key="2">
    <source>
        <dbReference type="ARBA" id="ARBA00004496"/>
    </source>
</evidence>
<gene>
    <name evidence="12" type="primary">LOC108673391</name>
</gene>
<evidence type="ECO:0000256" key="8">
    <source>
        <dbReference type="ARBA" id="ARBA00023163"/>
    </source>
</evidence>
<keyword evidence="7" id="KW-0943">RNA-mediated gene silencing</keyword>
<keyword evidence="8" id="KW-0804">Transcription</keyword>
<sequence length="465" mass="51992">MATLDSSQLNDIIDLLEEKYTESTTLDEILSTARKKFSNKDYFKVCSVVSILVQQRDLIPKSSQKLAALVLLHQLPLSNPAEETPFLSQLFTILKDGVSSSKQLPQPVLDEKEKRFLHSLLTVKNISELLKHRATDLLALYEKELHKPLPSISPTSLNQSSSSLPTNVKAGVSLLLPSVQPASNSAAECRSETSATTRSIIIEAGEELHRSYMPELLRPPPPVTISPDELVWLESCHQEAEEEICYDASMCVTSEGDTEARRLMGRAFKETLSIPQLQLLLAHLQRDPRLVYRTGLTPQKLPVLVEHNPLIAIEFLLRVMQTKQLTDYLNVLVNMEMSLHSMEVVNRLTTAVELPPEFIHLYITNCISTCGTIKDRYMQNRLVRLVCVFLQSLIRNKIINVKNLCVEVQSFCIEFSRIREAAALFKLIKQLDSSESSSSGASANPDTSQPSVTCLAPPTADSRNQ</sequence>
<dbReference type="GO" id="GO:0005634">
    <property type="term" value="C:nucleus"/>
    <property type="evidence" value="ECO:0007669"/>
    <property type="project" value="UniProtKB-SubCell"/>
</dbReference>